<gene>
    <name evidence="3" type="ORF">OEZ85_011893</name>
</gene>
<keyword evidence="2" id="KW-0732">Signal</keyword>
<evidence type="ECO:0000313" key="3">
    <source>
        <dbReference type="EMBL" id="WIA11801.1"/>
    </source>
</evidence>
<name>A0ABY8TRP3_TETOB</name>
<sequence length="534" mass="56116">MKALLVTPACLTQQALAGLLAPLSSQQPPPALLSAAADAICGWDKLQEGEAKHLVSLGWAMAKMNCKDRRVFGALAAALVPHAAQLSANQVSVVLWAFGRAAFRDQHLLQQLASRTQHLLQQQQQQQQRQQDGEKQIKLGRAAARRLKHAQFDSTALSNMVWGMSVLQWQEPQVMAAAANVAAGAPLVYDFKPWEVANLLKGFAAAASAAAQGGDGVADSDASSSSSSSSIADSDAALHQQVQEALEQTSEAAAAAAAAVAPNRQLALQLWPAACAVASAALRRLDEAMPSCVVRMMWGLAALHQAAVSSQQGPPLSAAALEDGRVVFRQLAAALQQQWSRQAAHPVGLTVAAWSLVMAQGMAAAAGSSVQGGEAQQLLGQFAAAVAALADAAQRLQVDAVGPGQLPDAVSVADVSKMLPAFGRMQVTNEALYQALLRHWTPQQLQACSSEDLIGAARALTWLAKARPGLVSSGVLPGDLWELLLQLCLKRWGRLSDWQRALLQPVAANMPAEVAAQHAEVAAEFKRVVAGAKQ</sequence>
<dbReference type="EMBL" id="CP126210">
    <property type="protein sequence ID" value="WIA11801.1"/>
    <property type="molecule type" value="Genomic_DNA"/>
</dbReference>
<feature type="chain" id="PRO_5045229920" evidence="2">
    <location>
        <begin position="18"/>
        <end position="534"/>
    </location>
</feature>
<evidence type="ECO:0000256" key="2">
    <source>
        <dbReference type="SAM" id="SignalP"/>
    </source>
</evidence>
<keyword evidence="4" id="KW-1185">Reference proteome</keyword>
<evidence type="ECO:0000256" key="1">
    <source>
        <dbReference type="SAM" id="MobiDB-lite"/>
    </source>
</evidence>
<proteinExistence type="predicted"/>
<protein>
    <submittedName>
        <fullName evidence="3">Uncharacterized protein</fullName>
    </submittedName>
</protein>
<dbReference type="Proteomes" id="UP001244341">
    <property type="component" value="Chromosome 3b"/>
</dbReference>
<organism evidence="3 4">
    <name type="scientific">Tetradesmus obliquus</name>
    <name type="common">Green alga</name>
    <name type="synonym">Acutodesmus obliquus</name>
    <dbReference type="NCBI Taxonomy" id="3088"/>
    <lineage>
        <taxon>Eukaryota</taxon>
        <taxon>Viridiplantae</taxon>
        <taxon>Chlorophyta</taxon>
        <taxon>core chlorophytes</taxon>
        <taxon>Chlorophyceae</taxon>
        <taxon>CS clade</taxon>
        <taxon>Sphaeropleales</taxon>
        <taxon>Scenedesmaceae</taxon>
        <taxon>Tetradesmus</taxon>
    </lineage>
</organism>
<feature type="signal peptide" evidence="2">
    <location>
        <begin position="1"/>
        <end position="17"/>
    </location>
</feature>
<accession>A0ABY8TRP3</accession>
<reference evidence="3 4" key="1">
    <citation type="submission" date="2023-05" db="EMBL/GenBank/DDBJ databases">
        <title>A 100% complete, gapless, phased diploid assembly of the Scenedesmus obliquus UTEX 3031 genome.</title>
        <authorList>
            <person name="Biondi T.C."/>
            <person name="Hanschen E.R."/>
            <person name="Kwon T."/>
            <person name="Eng W."/>
            <person name="Kruse C.P.S."/>
            <person name="Koehler S.I."/>
            <person name="Kunde Y."/>
            <person name="Gleasner C.D."/>
            <person name="You Mak K.T."/>
            <person name="Polle J."/>
            <person name="Hovde B.T."/>
            <person name="Starkenburg S.R."/>
        </authorList>
    </citation>
    <scope>NUCLEOTIDE SEQUENCE [LARGE SCALE GENOMIC DNA]</scope>
    <source>
        <strain evidence="3 4">DOE0152z</strain>
    </source>
</reference>
<evidence type="ECO:0000313" key="4">
    <source>
        <dbReference type="Proteomes" id="UP001244341"/>
    </source>
</evidence>
<feature type="region of interest" description="Disordered" evidence="1">
    <location>
        <begin position="214"/>
        <end position="234"/>
    </location>
</feature>